<evidence type="ECO:0000313" key="4">
    <source>
        <dbReference type="EMBL" id="MBB4660779.1"/>
    </source>
</evidence>
<dbReference type="EMBL" id="JACHNU010000001">
    <property type="protein sequence ID" value="MBB4660779.1"/>
    <property type="molecule type" value="Genomic_DNA"/>
</dbReference>
<evidence type="ECO:0000259" key="3">
    <source>
        <dbReference type="SMART" id="SM00854"/>
    </source>
</evidence>
<comment type="similarity">
    <text evidence="1">Belongs to the CapA family.</text>
</comment>
<dbReference type="Gene3D" id="3.60.21.10">
    <property type="match status" value="1"/>
</dbReference>
<dbReference type="Pfam" id="PF09587">
    <property type="entry name" value="PGA_cap"/>
    <property type="match status" value="1"/>
</dbReference>
<feature type="signal peptide" evidence="2">
    <location>
        <begin position="1"/>
        <end position="36"/>
    </location>
</feature>
<keyword evidence="2" id="KW-0732">Signal</keyword>
<evidence type="ECO:0000313" key="5">
    <source>
        <dbReference type="Proteomes" id="UP000585272"/>
    </source>
</evidence>
<sequence length="371" mass="38303">MSRGTARRRRAAHVVMPFAAAAALALPLAGCGGAGAGGPAVASAEPDPLGSGRSVTFAFGGDVHFEEGLRTRLDADPRTALDPLPRLLRGADVAMVNLETAVTTDGGCPQRQPKQFTFAVGSSAFAALRAAGVTVTTMANNHGLDCGRAGLVQSLEAARRAGMPLIGVGADRDAAFAPYRTRVNGQRIAIVAASQVLDDELRGEWMVTDEQPGMATARDLGGLVRAVREARASADTVVVFLHWGTELGQCPNPSQPPLARLLAAAGADVVVGSHAHVLLGAGYQGRTLVAYGLGNLAFYAKGAPRTTSGVLLVTVTGRRVDRHRWRPAVIEDGAPVPVRGGAADAARAAWRELRGCTGLAARPSGAYLTAE</sequence>
<reference evidence="4 5" key="1">
    <citation type="submission" date="2020-08" db="EMBL/GenBank/DDBJ databases">
        <title>Genomic Encyclopedia of Archaeal and Bacterial Type Strains, Phase II (KMG-II): from individual species to whole genera.</title>
        <authorList>
            <person name="Goeker M."/>
        </authorList>
    </citation>
    <scope>NUCLEOTIDE SEQUENCE [LARGE SCALE GENOMIC DNA]</scope>
    <source>
        <strain evidence="4 5">DSM 23288</strain>
    </source>
</reference>
<keyword evidence="5" id="KW-1185">Reference proteome</keyword>
<dbReference type="Proteomes" id="UP000585272">
    <property type="component" value="Unassembled WGS sequence"/>
</dbReference>
<dbReference type="InterPro" id="IPR029052">
    <property type="entry name" value="Metallo-depent_PP-like"/>
</dbReference>
<name>A0A840I7B8_9ACTN</name>
<dbReference type="RefSeq" id="WP_221242782.1">
    <property type="nucleotide sequence ID" value="NZ_JACHNU010000001.1"/>
</dbReference>
<dbReference type="InterPro" id="IPR019079">
    <property type="entry name" value="Capsule_synth_CapA"/>
</dbReference>
<dbReference type="PANTHER" id="PTHR33393:SF13">
    <property type="entry name" value="PGA BIOSYNTHESIS PROTEIN CAPA"/>
    <property type="match status" value="1"/>
</dbReference>
<dbReference type="InterPro" id="IPR052169">
    <property type="entry name" value="CW_Biosynth-Accessory"/>
</dbReference>
<dbReference type="AlphaFoldDB" id="A0A840I7B8"/>
<dbReference type="SUPFAM" id="SSF56300">
    <property type="entry name" value="Metallo-dependent phosphatases"/>
    <property type="match status" value="1"/>
</dbReference>
<dbReference type="PANTHER" id="PTHR33393">
    <property type="entry name" value="POLYGLUTAMINE SYNTHESIS ACCESSORY PROTEIN RV0574C-RELATED"/>
    <property type="match status" value="1"/>
</dbReference>
<proteinExistence type="inferred from homology"/>
<dbReference type="SMART" id="SM00854">
    <property type="entry name" value="PGA_cap"/>
    <property type="match status" value="1"/>
</dbReference>
<evidence type="ECO:0000256" key="2">
    <source>
        <dbReference type="SAM" id="SignalP"/>
    </source>
</evidence>
<comment type="caution">
    <text evidence="4">The sequence shown here is derived from an EMBL/GenBank/DDBJ whole genome shotgun (WGS) entry which is preliminary data.</text>
</comment>
<feature type="domain" description="Capsule synthesis protein CapA" evidence="3">
    <location>
        <begin position="56"/>
        <end position="300"/>
    </location>
</feature>
<gene>
    <name evidence="4" type="ORF">BDZ31_000352</name>
</gene>
<protein>
    <submittedName>
        <fullName evidence="4">Poly-gamma-glutamate synthesis protein (Capsule biosynthesis protein)</fullName>
    </submittedName>
</protein>
<feature type="chain" id="PRO_5032532894" evidence="2">
    <location>
        <begin position="37"/>
        <end position="371"/>
    </location>
</feature>
<evidence type="ECO:0000256" key="1">
    <source>
        <dbReference type="ARBA" id="ARBA00005662"/>
    </source>
</evidence>
<accession>A0A840I7B8</accession>
<organism evidence="4 5">
    <name type="scientific">Conexibacter arvalis</name>
    <dbReference type="NCBI Taxonomy" id="912552"/>
    <lineage>
        <taxon>Bacteria</taxon>
        <taxon>Bacillati</taxon>
        <taxon>Actinomycetota</taxon>
        <taxon>Thermoleophilia</taxon>
        <taxon>Solirubrobacterales</taxon>
        <taxon>Conexibacteraceae</taxon>
        <taxon>Conexibacter</taxon>
    </lineage>
</organism>
<dbReference type="CDD" id="cd07381">
    <property type="entry name" value="MPP_CapA"/>
    <property type="match status" value="1"/>
</dbReference>